<evidence type="ECO:0000256" key="2">
    <source>
        <dbReference type="ARBA" id="ARBA00022898"/>
    </source>
</evidence>
<comment type="cofactor">
    <cofactor evidence="1">
        <name>pyridoxal 5'-phosphate</name>
        <dbReference type="ChEBI" id="CHEBI:597326"/>
    </cofactor>
</comment>
<evidence type="ECO:0000256" key="3">
    <source>
        <dbReference type="ARBA" id="ARBA00023239"/>
    </source>
</evidence>
<dbReference type="Gene3D" id="3.40.50.1100">
    <property type="match status" value="2"/>
</dbReference>
<evidence type="ECO:0000259" key="6">
    <source>
        <dbReference type="Pfam" id="PF00291"/>
    </source>
</evidence>
<protein>
    <recommendedName>
        <fullName evidence="4">L-serine deaminase</fullName>
    </recommendedName>
    <alternativeName>
        <fullName evidence="5">L-threonine dehydratase</fullName>
    </alternativeName>
</protein>
<dbReference type="InterPro" id="IPR001926">
    <property type="entry name" value="TrpB-like_PALP"/>
</dbReference>
<dbReference type="PANTHER" id="PTHR48078:SF19">
    <property type="entry name" value="ACT DOMAIN-CONTAINING PROTEIN"/>
    <property type="match status" value="1"/>
</dbReference>
<keyword evidence="8" id="KW-1185">Reference proteome</keyword>
<proteinExistence type="predicted"/>
<evidence type="ECO:0000313" key="7">
    <source>
        <dbReference type="EMBL" id="CAH3027424.1"/>
    </source>
</evidence>
<sequence>MSGTIATTCAFEMEKLYIGSGKKTKERRSVKMPIIMAGENQEVPLSDIYMAKMRIEKDFKATPCTASIFTFYHYSSLFLLSFVQPRPVEYLYKNLLCSYFAIKTKTSFGNDFGLEVALKEENLSPTGSYYDRAVLNSLLVLPEDQQRRGVITATECRPFIRALFHYGPKLGVPVTIVVPNGSKIQTQMCSQPGRVIVSCGADINEAKKNAKELAKGVRLEYIERDHSSSMLAGLCTMGFEILEQYGSNVQAILVPGSEKNLLKALKCSIKSISPHVQIIGVHMQDKEHTESTGKMCIASFYSYNEDVSKAVGRVVEEKGFLTLLSEEGVMALAALLSSPLTQLERHSFLIFHRVVVVCSECLVPSLLQIEQVLKAGLVA</sequence>
<feature type="domain" description="Tryptophan synthase beta chain-like PALP" evidence="6">
    <location>
        <begin position="108"/>
        <end position="290"/>
    </location>
</feature>
<comment type="caution">
    <text evidence="7">The sequence shown here is derived from an EMBL/GenBank/DDBJ whole genome shotgun (WGS) entry which is preliminary data.</text>
</comment>
<dbReference type="PANTHER" id="PTHR48078">
    <property type="entry name" value="THREONINE DEHYDRATASE, MITOCHONDRIAL-RELATED"/>
    <property type="match status" value="1"/>
</dbReference>
<accession>A0ABN8MCP5</accession>
<evidence type="ECO:0000313" key="8">
    <source>
        <dbReference type="Proteomes" id="UP001159427"/>
    </source>
</evidence>
<organism evidence="7 8">
    <name type="scientific">Porites evermanni</name>
    <dbReference type="NCBI Taxonomy" id="104178"/>
    <lineage>
        <taxon>Eukaryota</taxon>
        <taxon>Metazoa</taxon>
        <taxon>Cnidaria</taxon>
        <taxon>Anthozoa</taxon>
        <taxon>Hexacorallia</taxon>
        <taxon>Scleractinia</taxon>
        <taxon>Fungiina</taxon>
        <taxon>Poritidae</taxon>
        <taxon>Porites</taxon>
    </lineage>
</organism>
<evidence type="ECO:0000256" key="1">
    <source>
        <dbReference type="ARBA" id="ARBA00001933"/>
    </source>
</evidence>
<evidence type="ECO:0000256" key="5">
    <source>
        <dbReference type="ARBA" id="ARBA00042605"/>
    </source>
</evidence>
<keyword evidence="2" id="KW-0663">Pyridoxal phosphate</keyword>
<dbReference type="Proteomes" id="UP001159427">
    <property type="component" value="Unassembled WGS sequence"/>
</dbReference>
<dbReference type="Pfam" id="PF00291">
    <property type="entry name" value="PALP"/>
    <property type="match status" value="1"/>
</dbReference>
<dbReference type="SUPFAM" id="SSF53686">
    <property type="entry name" value="Tryptophan synthase beta subunit-like PLP-dependent enzymes"/>
    <property type="match status" value="1"/>
</dbReference>
<reference evidence="7 8" key="1">
    <citation type="submission" date="2022-05" db="EMBL/GenBank/DDBJ databases">
        <authorList>
            <consortium name="Genoscope - CEA"/>
            <person name="William W."/>
        </authorList>
    </citation>
    <scope>NUCLEOTIDE SEQUENCE [LARGE SCALE GENOMIC DNA]</scope>
</reference>
<dbReference type="InterPro" id="IPR036052">
    <property type="entry name" value="TrpB-like_PALP_sf"/>
</dbReference>
<dbReference type="InterPro" id="IPR050147">
    <property type="entry name" value="Ser/Thr_Dehydratase"/>
</dbReference>
<name>A0ABN8MCP5_9CNID</name>
<keyword evidence="3" id="KW-0456">Lyase</keyword>
<gene>
    <name evidence="7" type="ORF">PEVE_00031547</name>
</gene>
<dbReference type="EMBL" id="CALNXI010000452">
    <property type="protein sequence ID" value="CAH3027424.1"/>
    <property type="molecule type" value="Genomic_DNA"/>
</dbReference>
<evidence type="ECO:0000256" key="4">
    <source>
        <dbReference type="ARBA" id="ARBA00041766"/>
    </source>
</evidence>